<dbReference type="RefSeq" id="WP_078755461.1">
    <property type="nucleotide sequence ID" value="NZ_FUWO01000004.1"/>
</dbReference>
<reference evidence="2" key="1">
    <citation type="submission" date="2017-02" db="EMBL/GenBank/DDBJ databases">
        <authorList>
            <person name="Varghese N."/>
            <person name="Submissions S."/>
        </authorList>
    </citation>
    <scope>NUCLEOTIDE SEQUENCE [LARGE SCALE GENOMIC DNA]</scope>
    <source>
        <strain evidence="2">DSM 15739</strain>
    </source>
</reference>
<dbReference type="PANTHER" id="PTHR35271:SF1">
    <property type="entry name" value="ABC TRANSPORTER, SUBSTRATE-BINDING LIPOPROTEIN"/>
    <property type="match status" value="1"/>
</dbReference>
<dbReference type="OrthoDB" id="9776955at2"/>
<dbReference type="Pfam" id="PF04392">
    <property type="entry name" value="ABC_sub_bind"/>
    <property type="match status" value="1"/>
</dbReference>
<organism evidence="1 2">
    <name type="scientific">Globicatella sulfidifaciens DSM 15739</name>
    <dbReference type="NCBI Taxonomy" id="1121925"/>
    <lineage>
        <taxon>Bacteria</taxon>
        <taxon>Bacillati</taxon>
        <taxon>Bacillota</taxon>
        <taxon>Bacilli</taxon>
        <taxon>Lactobacillales</taxon>
        <taxon>Aerococcaceae</taxon>
        <taxon>Globicatella</taxon>
    </lineage>
</organism>
<evidence type="ECO:0000313" key="2">
    <source>
        <dbReference type="Proteomes" id="UP000189941"/>
    </source>
</evidence>
<dbReference type="EMBL" id="FUWO01000004">
    <property type="protein sequence ID" value="SJZ39366.1"/>
    <property type="molecule type" value="Genomic_DNA"/>
</dbReference>
<keyword evidence="2" id="KW-1185">Reference proteome</keyword>
<name>A0A1T4KAF8_9LACT</name>
<protein>
    <submittedName>
        <fullName evidence="1">Putative ABC transport system substrate-binding protein</fullName>
    </submittedName>
</protein>
<dbReference type="InterPro" id="IPR028082">
    <property type="entry name" value="Peripla_BP_I"/>
</dbReference>
<dbReference type="AlphaFoldDB" id="A0A1T4KAF8"/>
<accession>A0A1T4KAF8</accession>
<proteinExistence type="predicted"/>
<sequence length="320" mass="34030">MKKGYYYVHLMKLLGILALVLGYVSPVLAEETLKVGVLQYVEHESLNATYQGFIDGLKEAGYEEGKNLEIDFLNAAADNANLQSMSEKLVNNNDVLFAIATPAAQALANVAGDKPLYFSAVTDPVSAGLVDSLDKPGKNVTGTIDAAPIEEQVKLLQKVAPEAKTIGLLYNSGEANSLSEAENAKEQLTAVGLKVEEATVTSTNDISQVMGSLVSKVDAIFTVTDNTVASAMTLVGDLAIEAKLPIVGGSEDMINENGLVTYGLNYYNLGKQTAAMVVKQQEENLNVSEVPVESASENNLIINEKVAEALGIDITNLKVE</sequence>
<dbReference type="InterPro" id="IPR007487">
    <property type="entry name" value="ABC_transpt-TYRBP-like"/>
</dbReference>
<dbReference type="SUPFAM" id="SSF53822">
    <property type="entry name" value="Periplasmic binding protein-like I"/>
    <property type="match status" value="1"/>
</dbReference>
<dbReference type="CDD" id="cd06325">
    <property type="entry name" value="PBP1_ABC_unchar_transporter"/>
    <property type="match status" value="1"/>
</dbReference>
<dbReference type="Proteomes" id="UP000189941">
    <property type="component" value="Unassembled WGS sequence"/>
</dbReference>
<dbReference type="PANTHER" id="PTHR35271">
    <property type="entry name" value="ABC TRANSPORTER, SUBSTRATE-BINDING LIPOPROTEIN-RELATED"/>
    <property type="match status" value="1"/>
</dbReference>
<evidence type="ECO:0000313" key="1">
    <source>
        <dbReference type="EMBL" id="SJZ39366.1"/>
    </source>
</evidence>
<dbReference type="Gene3D" id="3.40.50.2300">
    <property type="match status" value="2"/>
</dbReference>
<gene>
    <name evidence="1" type="ORF">SAMN02746011_00639</name>
</gene>
<dbReference type="STRING" id="1121925.SAMN02746011_00639"/>